<name>A0A0E4H167_MYCLN</name>
<sequence>MVITNVKADGSAAAHILAERVDWATLERLKITTIGNAAFVGLRQLRGRADEARAVLVVTNWDYLFLLRRDLPVLRITFPSRSGGRQARERRDHGVHTRRRTNWRPPPGSTGRSAPPGVTPPSASLL</sequence>
<protein>
    <submittedName>
        <fullName evidence="2">Uncharacterized protein</fullName>
    </submittedName>
</protein>
<feature type="compositionally biased region" description="Basic and acidic residues" evidence="1">
    <location>
        <begin position="86"/>
        <end position="95"/>
    </location>
</feature>
<dbReference type="STRING" id="141349.BN1232_05108"/>
<gene>
    <name evidence="2" type="ORF">BN1232_05108</name>
</gene>
<dbReference type="Proteomes" id="UP000199251">
    <property type="component" value="Unassembled WGS sequence"/>
</dbReference>
<proteinExistence type="predicted"/>
<evidence type="ECO:0000313" key="2">
    <source>
        <dbReference type="EMBL" id="CQD20984.1"/>
    </source>
</evidence>
<reference evidence="2 3" key="1">
    <citation type="submission" date="2015-03" db="EMBL/GenBank/DDBJ databases">
        <authorList>
            <person name="Urmite Genomes"/>
        </authorList>
    </citation>
    <scope>NUCLEOTIDE SEQUENCE [LARGE SCALE GENOMIC DNA]</scope>
    <source>
        <strain evidence="2 3">CSUR P1491</strain>
    </source>
</reference>
<evidence type="ECO:0000256" key="1">
    <source>
        <dbReference type="SAM" id="MobiDB-lite"/>
    </source>
</evidence>
<accession>A0A0E4H167</accession>
<feature type="region of interest" description="Disordered" evidence="1">
    <location>
        <begin position="81"/>
        <end position="126"/>
    </location>
</feature>
<organism evidence="2 3">
    <name type="scientific">Mycobacterium lentiflavum</name>
    <dbReference type="NCBI Taxonomy" id="141349"/>
    <lineage>
        <taxon>Bacteria</taxon>
        <taxon>Bacillati</taxon>
        <taxon>Actinomycetota</taxon>
        <taxon>Actinomycetes</taxon>
        <taxon>Mycobacteriales</taxon>
        <taxon>Mycobacteriaceae</taxon>
        <taxon>Mycobacterium</taxon>
        <taxon>Mycobacterium simiae complex</taxon>
    </lineage>
</organism>
<dbReference type="AlphaFoldDB" id="A0A0E4H167"/>
<evidence type="ECO:0000313" key="3">
    <source>
        <dbReference type="Proteomes" id="UP000199251"/>
    </source>
</evidence>
<dbReference type="EMBL" id="CTEE01000001">
    <property type="protein sequence ID" value="CQD20984.1"/>
    <property type="molecule type" value="Genomic_DNA"/>
</dbReference>